<name>A0ABS4FLY5_9BACL</name>
<dbReference type="Pfam" id="PF03644">
    <property type="entry name" value="Glyco_hydro_85"/>
    <property type="match status" value="1"/>
</dbReference>
<dbReference type="PANTHER" id="PTHR13246:SF1">
    <property type="entry name" value="CYTOSOLIC ENDO-BETA-N-ACETYLGLUCOSAMINIDASE"/>
    <property type="match status" value="1"/>
</dbReference>
<dbReference type="Gene3D" id="2.60.40.10">
    <property type="entry name" value="Immunoglobulins"/>
    <property type="match status" value="1"/>
</dbReference>
<dbReference type="Gene3D" id="3.20.20.80">
    <property type="entry name" value="Glycosidases"/>
    <property type="match status" value="1"/>
</dbReference>
<feature type="domain" description="Cytosolic endo-beta-N-acetylglucosaminidase TIM barrel" evidence="2">
    <location>
        <begin position="131"/>
        <end position="485"/>
    </location>
</feature>
<comment type="caution">
    <text evidence="3">The sequence shown here is derived from an EMBL/GenBank/DDBJ whole genome shotgun (WGS) entry which is preliminary data.</text>
</comment>
<evidence type="ECO:0000259" key="2">
    <source>
        <dbReference type="Pfam" id="PF03644"/>
    </source>
</evidence>
<organism evidence="3 4">
    <name type="scientific">Paenibacillus turicensis</name>
    <dbReference type="NCBI Taxonomy" id="160487"/>
    <lineage>
        <taxon>Bacteria</taxon>
        <taxon>Bacillati</taxon>
        <taxon>Bacillota</taxon>
        <taxon>Bacilli</taxon>
        <taxon>Bacillales</taxon>
        <taxon>Paenibacillaceae</taxon>
        <taxon>Paenibacillus</taxon>
    </lineage>
</organism>
<proteinExistence type="predicted"/>
<reference evidence="3 4" key="1">
    <citation type="submission" date="2021-03" db="EMBL/GenBank/DDBJ databases">
        <title>Genomic Encyclopedia of Type Strains, Phase IV (KMG-IV): sequencing the most valuable type-strain genomes for metagenomic binning, comparative biology and taxonomic classification.</title>
        <authorList>
            <person name="Goeker M."/>
        </authorList>
    </citation>
    <scope>NUCLEOTIDE SEQUENCE [LARGE SCALE GENOMIC DNA]</scope>
    <source>
        <strain evidence="3 4">DSM 14349</strain>
    </source>
</reference>
<evidence type="ECO:0000256" key="1">
    <source>
        <dbReference type="SAM" id="SignalP"/>
    </source>
</evidence>
<dbReference type="PANTHER" id="PTHR13246">
    <property type="entry name" value="ENDO BETA N-ACETYLGLUCOSAMINIDASE"/>
    <property type="match status" value="1"/>
</dbReference>
<dbReference type="EMBL" id="JAGGKG010000001">
    <property type="protein sequence ID" value="MBP1903588.1"/>
    <property type="molecule type" value="Genomic_DNA"/>
</dbReference>
<keyword evidence="4" id="KW-1185">Reference proteome</keyword>
<dbReference type="InterPro" id="IPR013783">
    <property type="entry name" value="Ig-like_fold"/>
</dbReference>
<protein>
    <submittedName>
        <fullName evidence="3">Endo-beta-N-acetylglucosaminidase D</fullName>
    </submittedName>
</protein>
<gene>
    <name evidence="3" type="ORF">J2Z32_000200</name>
</gene>
<evidence type="ECO:0000313" key="3">
    <source>
        <dbReference type="EMBL" id="MBP1903588.1"/>
    </source>
</evidence>
<dbReference type="InterPro" id="IPR005201">
    <property type="entry name" value="TIM_ENGase"/>
</dbReference>
<evidence type="ECO:0000313" key="4">
    <source>
        <dbReference type="Proteomes" id="UP001519272"/>
    </source>
</evidence>
<dbReference type="Gene3D" id="2.60.120.260">
    <property type="entry name" value="Galactose-binding domain-like"/>
    <property type="match status" value="1"/>
</dbReference>
<dbReference type="Proteomes" id="UP001519272">
    <property type="component" value="Unassembled WGS sequence"/>
</dbReference>
<accession>A0ABS4FLY5</accession>
<feature type="signal peptide" evidence="1">
    <location>
        <begin position="1"/>
        <end position="44"/>
    </location>
</feature>
<feature type="chain" id="PRO_5045443833" evidence="1">
    <location>
        <begin position="45"/>
        <end position="944"/>
    </location>
</feature>
<sequence length="944" mass="105545">MDNIYKKQKSPRKVRVKPKYATKYATITVVVTMLTALLAPTALAGDTWPFKGESAHGVNQPSVHGYTSNHIANWSPQTDPDAELLRSRVPLQQRISPFAATQANPSLTPSTQMMMVAGDYGNAFIENAPYTNKFAQYHFNFWQYIDYYSYWHGTATAYTPPQYYDDLAQKDWQQKWFEFGMLNIPNPTYTDAAHKNGVKSLAGIFFSNNDRGQQTYKQMLVKDAQGNFPVAEKLIEMANYFGFDGYFVNQEEMNPNVAVADIPDYIAFMKTLQQGGLYVQWYDSLTTNNGANTFTRTFTDNNISFLVDKQTKEKVSNSYFFDYGVGNSHINSATSYLNQLNTQLGTNYNLYDVGFAGLEAGRDRFSSVNGTALSNKLKNGIPQLSLSTLGADFVHAGLDEDMNLPWPSSRRTDNAYQWMTHLREQLWWSGPNVNPKNTTNPSVNSVQDVYADNRYWPGMASVITERSVIGDSNFYTHFNTGHGLSYYKNGIVSNWDEWSNMSLQDVPVTWQWWQDTTGNRLTVDFDYGPKYNLSGTNRYNYKQIGGYQGGSSLVVQGQLNAENFLRLYKTELDLNHNSKLSITFNKTSATDGSEMAVGLVFADQPNSVIKVPIPNSGEQSNGWVTKELDLSAYASKKLVTFGLVFSPDQAGTANYQINIGELRIYDGSAITPAAPTGLEITQAFTDTNEMILKWNLNPNYNQVKQYNIYVNDVYVGGKYDDVFYIKKLPAKSGTIKVVAVGADGVEGTPATVHYDLNTVVSDITTTMHDNGDFTVTWANQGTATGDITVSLKTVNWTTSPSPINQQQSVSSAENSVTFTNLPVNGDDFIVTLAKGTGTPVSVSGTFLDKIAEPYAEAWSWEGNKLNLPMPNAKDWRYMYVYEDGVRKSFPVTYFSGNAANRDKIIRGRTTKASLSFTSHAEVMYVVMEDYAGNLSERVYLRGNE</sequence>
<dbReference type="InterPro" id="IPR032979">
    <property type="entry name" value="ENGase"/>
</dbReference>
<keyword evidence="1" id="KW-0732">Signal</keyword>